<accession>A0ABP8WTR2</accession>
<dbReference type="EMBL" id="BAABLN010000008">
    <property type="protein sequence ID" value="GAA4693408.1"/>
    <property type="molecule type" value="Genomic_DNA"/>
</dbReference>
<organism evidence="1 2">
    <name type="scientific">Kocuria gwangalliensis</name>
    <dbReference type="NCBI Taxonomy" id="501592"/>
    <lineage>
        <taxon>Bacteria</taxon>
        <taxon>Bacillati</taxon>
        <taxon>Actinomycetota</taxon>
        <taxon>Actinomycetes</taxon>
        <taxon>Micrococcales</taxon>
        <taxon>Micrococcaceae</taxon>
        <taxon>Kocuria</taxon>
    </lineage>
</organism>
<gene>
    <name evidence="1" type="ORF">GCM10025781_08530</name>
</gene>
<dbReference type="Proteomes" id="UP001501446">
    <property type="component" value="Unassembled WGS sequence"/>
</dbReference>
<dbReference type="RefSeq" id="WP_303383682.1">
    <property type="nucleotide sequence ID" value="NZ_BAABLN010000008.1"/>
</dbReference>
<name>A0ABP8WTR2_9MICC</name>
<dbReference type="Pfam" id="PF11253">
    <property type="entry name" value="DUF3052"/>
    <property type="match status" value="1"/>
</dbReference>
<evidence type="ECO:0000313" key="1">
    <source>
        <dbReference type="EMBL" id="GAA4693408.1"/>
    </source>
</evidence>
<reference evidence="2" key="1">
    <citation type="journal article" date="2019" name="Int. J. Syst. Evol. Microbiol.">
        <title>The Global Catalogue of Microorganisms (GCM) 10K type strain sequencing project: providing services to taxonomists for standard genome sequencing and annotation.</title>
        <authorList>
            <consortium name="The Broad Institute Genomics Platform"/>
            <consortium name="The Broad Institute Genome Sequencing Center for Infectious Disease"/>
            <person name="Wu L."/>
            <person name="Ma J."/>
        </authorList>
    </citation>
    <scope>NUCLEOTIDE SEQUENCE [LARGE SCALE GENOMIC DNA]</scope>
    <source>
        <strain evidence="2">JCM 18958</strain>
    </source>
</reference>
<sequence length="138" mass="15165">MSEAKAPDESAVDQLNFKDGDYVQEFGYDDDVDAQLRDQIEATIGSELFDDEAQEVVDAVILWWRDGDGDLVDELVDVQTTLDEGGVVWLLTPKAGREDHVSPADVQDAAPTAGLHVTTTARVSSDWSVTRLAPKRNF</sequence>
<keyword evidence="2" id="KW-1185">Reference proteome</keyword>
<evidence type="ECO:0000313" key="2">
    <source>
        <dbReference type="Proteomes" id="UP001501446"/>
    </source>
</evidence>
<protein>
    <submittedName>
        <fullName evidence="1">DUF3052 domain-containing protein</fullName>
    </submittedName>
</protein>
<comment type="caution">
    <text evidence="1">The sequence shown here is derived from an EMBL/GenBank/DDBJ whole genome shotgun (WGS) entry which is preliminary data.</text>
</comment>
<dbReference type="InterPro" id="IPR021412">
    <property type="entry name" value="DUF3052"/>
</dbReference>
<proteinExistence type="predicted"/>